<protein>
    <submittedName>
        <fullName evidence="1">Uncharacterized protein</fullName>
    </submittedName>
</protein>
<gene>
    <name evidence="1" type="ORF">E2C01_093396</name>
</gene>
<dbReference type="AlphaFoldDB" id="A0A5B7JUN8"/>
<name>A0A5B7JUN8_PORTR</name>
<dbReference type="EMBL" id="VSRR010112480">
    <property type="protein sequence ID" value="MPC98046.1"/>
    <property type="molecule type" value="Genomic_DNA"/>
</dbReference>
<evidence type="ECO:0000313" key="1">
    <source>
        <dbReference type="EMBL" id="MPC98046.1"/>
    </source>
</evidence>
<evidence type="ECO:0000313" key="2">
    <source>
        <dbReference type="Proteomes" id="UP000324222"/>
    </source>
</evidence>
<organism evidence="1 2">
    <name type="scientific">Portunus trituberculatus</name>
    <name type="common">Swimming crab</name>
    <name type="synonym">Neptunus trituberculatus</name>
    <dbReference type="NCBI Taxonomy" id="210409"/>
    <lineage>
        <taxon>Eukaryota</taxon>
        <taxon>Metazoa</taxon>
        <taxon>Ecdysozoa</taxon>
        <taxon>Arthropoda</taxon>
        <taxon>Crustacea</taxon>
        <taxon>Multicrustacea</taxon>
        <taxon>Malacostraca</taxon>
        <taxon>Eumalacostraca</taxon>
        <taxon>Eucarida</taxon>
        <taxon>Decapoda</taxon>
        <taxon>Pleocyemata</taxon>
        <taxon>Brachyura</taxon>
        <taxon>Eubrachyura</taxon>
        <taxon>Portunoidea</taxon>
        <taxon>Portunidae</taxon>
        <taxon>Portuninae</taxon>
        <taxon>Portunus</taxon>
    </lineage>
</organism>
<comment type="caution">
    <text evidence="1">The sequence shown here is derived from an EMBL/GenBank/DDBJ whole genome shotgun (WGS) entry which is preliminary data.</text>
</comment>
<proteinExistence type="predicted"/>
<sequence length="113" mass="12917">MFINTKNFLLLASSVSRRSPSFSRPVVPFFLVHFSYMTLIRSPSITHDYSGCLHSYTNYVHMIKHCTNICSVSGSFSTMMLSHIHSGYYLMILYSFINSYGGIVKTGLWPLIF</sequence>
<accession>A0A5B7JUN8</accession>
<reference evidence="1 2" key="1">
    <citation type="submission" date="2019-05" db="EMBL/GenBank/DDBJ databases">
        <title>Another draft genome of Portunus trituberculatus and its Hox gene families provides insights of decapod evolution.</title>
        <authorList>
            <person name="Jeong J.-H."/>
            <person name="Song I."/>
            <person name="Kim S."/>
            <person name="Choi T."/>
            <person name="Kim D."/>
            <person name="Ryu S."/>
            <person name="Kim W."/>
        </authorList>
    </citation>
    <scope>NUCLEOTIDE SEQUENCE [LARGE SCALE GENOMIC DNA]</scope>
    <source>
        <tissue evidence="1">Muscle</tissue>
    </source>
</reference>
<keyword evidence="2" id="KW-1185">Reference proteome</keyword>
<dbReference type="Proteomes" id="UP000324222">
    <property type="component" value="Unassembled WGS sequence"/>
</dbReference>